<accession>A0A419F4Q9</accession>
<dbReference type="AlphaFoldDB" id="A0A419F4Q9"/>
<dbReference type="EMBL" id="QZKI01000028">
    <property type="protein sequence ID" value="RJP73393.1"/>
    <property type="molecule type" value="Genomic_DNA"/>
</dbReference>
<name>A0A419F4Q9_9BACT</name>
<evidence type="ECO:0000313" key="2">
    <source>
        <dbReference type="Proteomes" id="UP000285961"/>
    </source>
</evidence>
<proteinExistence type="predicted"/>
<organism evidence="1 2">
    <name type="scientific">Candidatus Abyssobacteria bacterium SURF_17</name>
    <dbReference type="NCBI Taxonomy" id="2093361"/>
    <lineage>
        <taxon>Bacteria</taxon>
        <taxon>Pseudomonadati</taxon>
        <taxon>Candidatus Hydrogenedentota</taxon>
        <taxon>Candidatus Abyssobacteria</taxon>
    </lineage>
</organism>
<evidence type="ECO:0000313" key="1">
    <source>
        <dbReference type="EMBL" id="RJP73393.1"/>
    </source>
</evidence>
<protein>
    <submittedName>
        <fullName evidence="1">Uncharacterized protein</fullName>
    </submittedName>
</protein>
<comment type="caution">
    <text evidence="1">The sequence shown here is derived from an EMBL/GenBank/DDBJ whole genome shotgun (WGS) entry which is preliminary data.</text>
</comment>
<sequence>MPFPEILKNAEKFLRNPDCLKTQAGLTEFICRDCDFYKEGEDEEIACGAFYLIGLLLEKKVVTVEDIIYAVRSDISNT</sequence>
<dbReference type="Proteomes" id="UP000285961">
    <property type="component" value="Unassembled WGS sequence"/>
</dbReference>
<reference evidence="1 2" key="1">
    <citation type="journal article" date="2017" name="ISME J.">
        <title>Energy and carbon metabolisms in a deep terrestrial subsurface fluid microbial community.</title>
        <authorList>
            <person name="Momper L."/>
            <person name="Jungbluth S.P."/>
            <person name="Lee M.D."/>
            <person name="Amend J.P."/>
        </authorList>
    </citation>
    <scope>NUCLEOTIDE SEQUENCE [LARGE SCALE GENOMIC DNA]</scope>
    <source>
        <strain evidence="1">SURF_17</strain>
    </source>
</reference>
<gene>
    <name evidence="1" type="ORF">C4532_04620</name>
</gene>